<keyword evidence="9" id="KW-0808">Transferase</keyword>
<dbReference type="OrthoDB" id="5808342at2"/>
<protein>
    <submittedName>
        <fullName evidence="9">Surface polysaccharide O-acyltransferase-like enzyme</fullName>
    </submittedName>
</protein>
<evidence type="ECO:0000259" key="8">
    <source>
        <dbReference type="Pfam" id="PF01757"/>
    </source>
</evidence>
<sequence length="357" mass="39917">MMTMMEIHGQKAASDVENYGGIDNFRLAAAFLVVAIHTGPFTCWSKPADYLFSCCLGRIAVPFFLMTTGYFVLAPCVFSGFRQKARLRRFLRKSLLLYLAASLCYLPVSIYAGNFPSGAGEFLKNIFFDGTFYHLWYFPAVAAGSVLLLLLLRKSIKGAVIYCGAAYIVGLLGDSYYGLAEKIPALKTVYEGIFTVSSYTRNGIFYAPLFLFMGVAAAVPEFRCSKICCRAGAAISLLLMLIEGLLTYYLGIQRHNSMYLFLVPFLYFFYQILLESKQKAPGWLRNGSMLVYLIHPMALILLRGLAKAAGLAWLLVENTLIQYLTVCLLSLSGAWILQIFWEKRKIVCMKKEGHGLN</sequence>
<keyword evidence="9" id="KW-0012">Acyltransferase</keyword>
<dbReference type="AlphaFoldDB" id="A0A4Q7PQM1"/>
<dbReference type="GO" id="GO:0016413">
    <property type="term" value="F:O-acetyltransferase activity"/>
    <property type="evidence" value="ECO:0007669"/>
    <property type="project" value="TreeGrafter"/>
</dbReference>
<feature type="transmembrane region" description="Helical" evidence="7">
    <location>
        <begin position="95"/>
        <end position="113"/>
    </location>
</feature>
<dbReference type="PANTHER" id="PTHR40074:SF2">
    <property type="entry name" value="O-ACETYLTRANSFERASE WECH"/>
    <property type="match status" value="1"/>
</dbReference>
<comment type="subcellular location">
    <subcellularLocation>
        <location evidence="1">Cell membrane</location>
        <topology evidence="1">Multi-pass membrane protein</topology>
    </subcellularLocation>
</comment>
<keyword evidence="10" id="KW-1185">Reference proteome</keyword>
<evidence type="ECO:0000313" key="9">
    <source>
        <dbReference type="EMBL" id="RZT02318.1"/>
    </source>
</evidence>
<gene>
    <name evidence="9" type="ORF">EV209_0429</name>
</gene>
<feature type="transmembrane region" description="Helical" evidence="7">
    <location>
        <begin position="133"/>
        <end position="152"/>
    </location>
</feature>
<evidence type="ECO:0000256" key="2">
    <source>
        <dbReference type="ARBA" id="ARBA00007400"/>
    </source>
</evidence>
<keyword evidence="5 7" id="KW-1133">Transmembrane helix</keyword>
<feature type="transmembrane region" description="Helical" evidence="7">
    <location>
        <begin position="320"/>
        <end position="341"/>
    </location>
</feature>
<evidence type="ECO:0000256" key="1">
    <source>
        <dbReference type="ARBA" id="ARBA00004651"/>
    </source>
</evidence>
<comment type="caution">
    <text evidence="9">The sequence shown here is derived from an EMBL/GenBank/DDBJ whole genome shotgun (WGS) entry which is preliminary data.</text>
</comment>
<feature type="transmembrane region" description="Helical" evidence="7">
    <location>
        <begin position="50"/>
        <end position="74"/>
    </location>
</feature>
<evidence type="ECO:0000256" key="6">
    <source>
        <dbReference type="ARBA" id="ARBA00023136"/>
    </source>
</evidence>
<feature type="transmembrane region" description="Helical" evidence="7">
    <location>
        <begin position="21"/>
        <end position="38"/>
    </location>
</feature>
<evidence type="ECO:0000256" key="4">
    <source>
        <dbReference type="ARBA" id="ARBA00022692"/>
    </source>
</evidence>
<dbReference type="Proteomes" id="UP000292927">
    <property type="component" value="Unassembled WGS sequence"/>
</dbReference>
<proteinExistence type="inferred from homology"/>
<evidence type="ECO:0000256" key="3">
    <source>
        <dbReference type="ARBA" id="ARBA00022475"/>
    </source>
</evidence>
<feature type="domain" description="Acyltransferase 3" evidence="8">
    <location>
        <begin position="20"/>
        <end position="337"/>
    </location>
</feature>
<accession>A0A4Q7PQM1</accession>
<dbReference type="RefSeq" id="WP_130432589.1">
    <property type="nucleotide sequence ID" value="NZ_SGXF01000001.1"/>
</dbReference>
<keyword evidence="3" id="KW-1003">Cell membrane</keyword>
<keyword evidence="4 7" id="KW-0812">Transmembrane</keyword>
<feature type="transmembrane region" description="Helical" evidence="7">
    <location>
        <begin position="159"/>
        <end position="179"/>
    </location>
</feature>
<dbReference type="PANTHER" id="PTHR40074">
    <property type="entry name" value="O-ACETYLTRANSFERASE WECH"/>
    <property type="match status" value="1"/>
</dbReference>
<dbReference type="Pfam" id="PF01757">
    <property type="entry name" value="Acyl_transf_3"/>
    <property type="match status" value="1"/>
</dbReference>
<comment type="similarity">
    <text evidence="2">Belongs to the acyltransferase 3 family.</text>
</comment>
<feature type="transmembrane region" description="Helical" evidence="7">
    <location>
        <begin position="199"/>
        <end position="219"/>
    </location>
</feature>
<dbReference type="InterPro" id="IPR002656">
    <property type="entry name" value="Acyl_transf_3_dom"/>
</dbReference>
<name>A0A4Q7PQM1_9FIRM</name>
<dbReference type="GO" id="GO:0005886">
    <property type="term" value="C:plasma membrane"/>
    <property type="evidence" value="ECO:0007669"/>
    <property type="project" value="UniProtKB-SubCell"/>
</dbReference>
<evidence type="ECO:0000313" key="10">
    <source>
        <dbReference type="Proteomes" id="UP000292927"/>
    </source>
</evidence>
<dbReference type="GO" id="GO:0009246">
    <property type="term" value="P:enterobacterial common antigen biosynthetic process"/>
    <property type="evidence" value="ECO:0007669"/>
    <property type="project" value="TreeGrafter"/>
</dbReference>
<keyword evidence="6 7" id="KW-0472">Membrane</keyword>
<reference evidence="9 10" key="1">
    <citation type="submission" date="2019-02" db="EMBL/GenBank/DDBJ databases">
        <title>Genomic Encyclopedia of Type Strains, Phase IV (KMG-IV): sequencing the most valuable type-strain genomes for metagenomic binning, comparative biology and taxonomic classification.</title>
        <authorList>
            <person name="Goeker M."/>
        </authorList>
    </citation>
    <scope>NUCLEOTIDE SEQUENCE [LARGE SCALE GENOMIC DNA]</scope>
    <source>
        <strain evidence="9 10">DSM 29486</strain>
    </source>
</reference>
<evidence type="ECO:0000256" key="7">
    <source>
        <dbReference type="SAM" id="Phobius"/>
    </source>
</evidence>
<feature type="transmembrane region" description="Helical" evidence="7">
    <location>
        <begin position="290"/>
        <end position="314"/>
    </location>
</feature>
<evidence type="ECO:0000256" key="5">
    <source>
        <dbReference type="ARBA" id="ARBA00022989"/>
    </source>
</evidence>
<dbReference type="EMBL" id="SGXF01000001">
    <property type="protein sequence ID" value="RZT02318.1"/>
    <property type="molecule type" value="Genomic_DNA"/>
</dbReference>
<organism evidence="9 10">
    <name type="scientific">Cuneatibacter caecimuris</name>
    <dbReference type="NCBI Taxonomy" id="1796618"/>
    <lineage>
        <taxon>Bacteria</taxon>
        <taxon>Bacillati</taxon>
        <taxon>Bacillota</taxon>
        <taxon>Clostridia</taxon>
        <taxon>Lachnospirales</taxon>
        <taxon>Lachnospiraceae</taxon>
        <taxon>Cuneatibacter</taxon>
    </lineage>
</organism>
<feature type="transmembrane region" description="Helical" evidence="7">
    <location>
        <begin position="231"/>
        <end position="251"/>
    </location>
</feature>
<feature type="transmembrane region" description="Helical" evidence="7">
    <location>
        <begin position="257"/>
        <end position="274"/>
    </location>
</feature>